<comment type="caution">
    <text evidence="1">The sequence shown here is derived from an EMBL/GenBank/DDBJ whole genome shotgun (WGS) entry which is preliminary data.</text>
</comment>
<gene>
    <name evidence="1" type="ORF">EV182_005676</name>
</gene>
<organism evidence="1 2">
    <name type="scientific">Spiromyces aspiralis</name>
    <dbReference type="NCBI Taxonomy" id="68401"/>
    <lineage>
        <taxon>Eukaryota</taxon>
        <taxon>Fungi</taxon>
        <taxon>Fungi incertae sedis</taxon>
        <taxon>Zoopagomycota</taxon>
        <taxon>Kickxellomycotina</taxon>
        <taxon>Kickxellomycetes</taxon>
        <taxon>Kickxellales</taxon>
        <taxon>Kickxellaceae</taxon>
        <taxon>Spiromyces</taxon>
    </lineage>
</organism>
<keyword evidence="2" id="KW-1185">Reference proteome</keyword>
<evidence type="ECO:0000313" key="1">
    <source>
        <dbReference type="EMBL" id="KAJ1677670.1"/>
    </source>
</evidence>
<accession>A0ACC1HNS2</accession>
<sequence length="347" mass="38753">MSGNIGPQPPSEITERLGLTKAHDEAHLTISASTQDGHDDNDADAFAPALPPDMLEERRSKSSTSHSSARVGPTLSASTEGVMYPISSNPAGGDGDDENHLIGPSVSLAAYSNKDAQDQAVEQFVATQHKADVKDAGLDTPAVNDLSTRGEWMLVPPEPRAISGSKGAFEQTTSLGLVFDRSWTETPTERQERLEKQAREALEKHEKGLDIEYIEQKSKQGGEREAKLHRMSEADQEKAQFISEYNNRERPKSLLEEHQERISNKRGASRRKGDRGSKRRDRSASPRRGRETKRHDRDSDDEWERRRFNRDRDLAVGRVDSQRQRKLLSETGYLGNKFSHGRGGTFL</sequence>
<reference evidence="1" key="1">
    <citation type="submission" date="2022-06" db="EMBL/GenBank/DDBJ databases">
        <title>Phylogenomic reconstructions and comparative analyses of Kickxellomycotina fungi.</title>
        <authorList>
            <person name="Reynolds N.K."/>
            <person name="Stajich J.E."/>
            <person name="Barry K."/>
            <person name="Grigoriev I.V."/>
            <person name="Crous P."/>
            <person name="Smith M.E."/>
        </authorList>
    </citation>
    <scope>NUCLEOTIDE SEQUENCE</scope>
    <source>
        <strain evidence="1">RSA 2271</strain>
    </source>
</reference>
<dbReference type="EMBL" id="JAMZIH010002099">
    <property type="protein sequence ID" value="KAJ1677670.1"/>
    <property type="molecule type" value="Genomic_DNA"/>
</dbReference>
<evidence type="ECO:0000313" key="2">
    <source>
        <dbReference type="Proteomes" id="UP001145114"/>
    </source>
</evidence>
<name>A0ACC1HNS2_9FUNG</name>
<dbReference type="Proteomes" id="UP001145114">
    <property type="component" value="Unassembled WGS sequence"/>
</dbReference>
<protein>
    <submittedName>
        <fullName evidence="1">Uncharacterized protein</fullName>
    </submittedName>
</protein>
<proteinExistence type="predicted"/>